<evidence type="ECO:0000259" key="3">
    <source>
        <dbReference type="PROSITE" id="PS51304"/>
    </source>
</evidence>
<protein>
    <recommendedName>
        <fullName evidence="2">Galectin</fullName>
    </recommendedName>
</protein>
<dbReference type="Gene3D" id="2.60.120.200">
    <property type="match status" value="1"/>
</dbReference>
<dbReference type="PROSITE" id="PS51304">
    <property type="entry name" value="GALECTIN"/>
    <property type="match status" value="1"/>
</dbReference>
<dbReference type="Pfam" id="PF00337">
    <property type="entry name" value="Gal-bind_lectin"/>
    <property type="match status" value="1"/>
</dbReference>
<evidence type="ECO:0000256" key="1">
    <source>
        <dbReference type="ARBA" id="ARBA00022734"/>
    </source>
</evidence>
<dbReference type="SUPFAM" id="SSF49899">
    <property type="entry name" value="Concanavalin A-like lectins/glucanases"/>
    <property type="match status" value="1"/>
</dbReference>
<dbReference type="WBParaSite" id="Csp11.Scaffold629.g15651.t1">
    <property type="protein sequence ID" value="Csp11.Scaffold629.g15651.t1"/>
    <property type="gene ID" value="Csp11.Scaffold629.g15651"/>
</dbReference>
<dbReference type="eggNOG" id="KOG3587">
    <property type="taxonomic scope" value="Eukaryota"/>
</dbReference>
<evidence type="ECO:0000313" key="5">
    <source>
        <dbReference type="WBParaSite" id="Csp11.Scaffold629.g15651.t1"/>
    </source>
</evidence>
<proteinExistence type="predicted"/>
<dbReference type="AlphaFoldDB" id="A0A1I7U7K1"/>
<dbReference type="Proteomes" id="UP000095282">
    <property type="component" value="Unplaced"/>
</dbReference>
<evidence type="ECO:0000313" key="4">
    <source>
        <dbReference type="Proteomes" id="UP000095282"/>
    </source>
</evidence>
<dbReference type="InterPro" id="IPR001079">
    <property type="entry name" value="Galectin_CRD"/>
</dbReference>
<dbReference type="InterPro" id="IPR013320">
    <property type="entry name" value="ConA-like_dom_sf"/>
</dbReference>
<accession>A0A1I7U7K1</accession>
<name>A0A1I7U7K1_9PELO</name>
<dbReference type="STRING" id="1561998.A0A1I7U7K1"/>
<keyword evidence="1 2" id="KW-0430">Lectin</keyword>
<evidence type="ECO:0000256" key="2">
    <source>
        <dbReference type="RuleBase" id="RU102079"/>
    </source>
</evidence>
<sequence length="85" mass="10084">MEEENKLVKAKSFYDGKWSSERILKNPIQSNTDFFIQVVATRSEFEIYYGGSYLFSLKHYIPMDSISGIRLLETMELYRVEMEQL</sequence>
<keyword evidence="4" id="KW-1185">Reference proteome</keyword>
<organism evidence="4 5">
    <name type="scientific">Caenorhabditis tropicalis</name>
    <dbReference type="NCBI Taxonomy" id="1561998"/>
    <lineage>
        <taxon>Eukaryota</taxon>
        <taxon>Metazoa</taxon>
        <taxon>Ecdysozoa</taxon>
        <taxon>Nematoda</taxon>
        <taxon>Chromadorea</taxon>
        <taxon>Rhabditida</taxon>
        <taxon>Rhabditina</taxon>
        <taxon>Rhabditomorpha</taxon>
        <taxon>Rhabditoidea</taxon>
        <taxon>Rhabditidae</taxon>
        <taxon>Peloderinae</taxon>
        <taxon>Caenorhabditis</taxon>
    </lineage>
</organism>
<feature type="domain" description="Galectin" evidence="3">
    <location>
        <begin position="1"/>
        <end position="83"/>
    </location>
</feature>
<dbReference type="GO" id="GO:0030246">
    <property type="term" value="F:carbohydrate binding"/>
    <property type="evidence" value="ECO:0007669"/>
    <property type="project" value="UniProtKB-UniRule"/>
</dbReference>
<reference evidence="5" key="1">
    <citation type="submission" date="2016-11" db="UniProtKB">
        <authorList>
            <consortium name="WormBaseParasite"/>
        </authorList>
    </citation>
    <scope>IDENTIFICATION</scope>
</reference>